<dbReference type="InterPro" id="IPR016162">
    <property type="entry name" value="Ald_DH_N"/>
</dbReference>
<feature type="active site" evidence="3">
    <location>
        <position position="283"/>
    </location>
</feature>
<dbReference type="Proteomes" id="UP000466681">
    <property type="component" value="Chromosome"/>
</dbReference>
<dbReference type="InterPro" id="IPR029510">
    <property type="entry name" value="Ald_DH_CS_GLU"/>
</dbReference>
<dbReference type="AlphaFoldDB" id="A0AAD1M614"/>
<dbReference type="SUPFAM" id="SSF53720">
    <property type="entry name" value="ALDH-like"/>
    <property type="match status" value="1"/>
</dbReference>
<evidence type="ECO:0000256" key="2">
    <source>
        <dbReference type="ARBA" id="ARBA00023002"/>
    </source>
</evidence>
<proteinExistence type="inferred from homology"/>
<evidence type="ECO:0000259" key="5">
    <source>
        <dbReference type="Pfam" id="PF00171"/>
    </source>
</evidence>
<gene>
    <name evidence="6" type="ORF">MMOR_19120</name>
</gene>
<dbReference type="GO" id="GO:0016620">
    <property type="term" value="F:oxidoreductase activity, acting on the aldehyde or oxo group of donors, NAD or NADP as acceptor"/>
    <property type="evidence" value="ECO:0007669"/>
    <property type="project" value="InterPro"/>
</dbReference>
<dbReference type="InterPro" id="IPR016161">
    <property type="entry name" value="Ald_DH/histidinol_DH"/>
</dbReference>
<evidence type="ECO:0000256" key="4">
    <source>
        <dbReference type="RuleBase" id="RU003345"/>
    </source>
</evidence>
<keyword evidence="2 4" id="KW-0560">Oxidoreductase</keyword>
<dbReference type="Gene3D" id="3.40.309.10">
    <property type="entry name" value="Aldehyde Dehydrogenase, Chain A, domain 2"/>
    <property type="match status" value="1"/>
</dbReference>
<sequence length="514" mass="54432">MTAPELVSDQQVIEPYGSNDLNARAAARAERRMLIDGELVESTTGAAFDNVSPATGAVLGATTAAGTVDMDRAITAARHAFDGTDWSSNITLRKRCLMQLQEAFELEREELREELVAEAGAPVMTTYMAQLDWTLTDGLCSAVELMDDFAWERCLSGGGVGGESTQRVVWKEAVGVVGAIVPWNFPFEIAANKLAQALATGNTVVLKPDPNTPWTATRIGRLVVECTDIPRGVVNVVPTPDNSVAQLLVTDPRVDLVSFTGSTAVGRSIAADAAETLKRVFLELGGKSAAVMLGDADIEAVIPNMAGVCMHAGQGCGITTRLLVPRGRIEEVLGRLKELFESIQPADPALPDTLIGPVINGRQQQRILGYVDRARAAGADIVVGGRVPNDLPEALAGGTFVLPTVVTGVDNDAEIAREEVFGPVLVVLPYSDEDEALRIANDSEYGLAGSVFSRSRGRALAFARKVRAGSMSVNGGIYYGGDAPFGGYKASGLGRQNGIEGFESYLETKTVAYT</sequence>
<accession>A0AAD1M614</accession>
<evidence type="ECO:0000313" key="7">
    <source>
        <dbReference type="Proteomes" id="UP000466681"/>
    </source>
</evidence>
<dbReference type="InterPro" id="IPR015590">
    <property type="entry name" value="Aldehyde_DH_dom"/>
</dbReference>
<name>A0AAD1M614_9MYCO</name>
<dbReference type="PROSITE" id="PS00687">
    <property type="entry name" value="ALDEHYDE_DEHYDR_GLU"/>
    <property type="match status" value="1"/>
</dbReference>
<dbReference type="EMBL" id="AP022560">
    <property type="protein sequence ID" value="BBX00976.1"/>
    <property type="molecule type" value="Genomic_DNA"/>
</dbReference>
<feature type="domain" description="Aldehyde dehydrogenase" evidence="5">
    <location>
        <begin position="41"/>
        <end position="511"/>
    </location>
</feature>
<dbReference type="Pfam" id="PF00171">
    <property type="entry name" value="Aldedh"/>
    <property type="match status" value="1"/>
</dbReference>
<dbReference type="Gene3D" id="3.40.605.10">
    <property type="entry name" value="Aldehyde Dehydrogenase, Chain A, domain 1"/>
    <property type="match status" value="1"/>
</dbReference>
<dbReference type="PANTHER" id="PTHR42804">
    <property type="entry name" value="ALDEHYDE DEHYDROGENASE"/>
    <property type="match status" value="1"/>
</dbReference>
<dbReference type="InterPro" id="IPR016163">
    <property type="entry name" value="Ald_DH_C"/>
</dbReference>
<dbReference type="CDD" id="cd07089">
    <property type="entry name" value="ALDH_CddD-AldA-like"/>
    <property type="match status" value="1"/>
</dbReference>
<dbReference type="KEGG" id="mmor:MMOR_19120"/>
<comment type="similarity">
    <text evidence="1 4">Belongs to the aldehyde dehydrogenase family.</text>
</comment>
<evidence type="ECO:0000256" key="3">
    <source>
        <dbReference type="PROSITE-ProRule" id="PRU10007"/>
    </source>
</evidence>
<keyword evidence="7" id="KW-1185">Reference proteome</keyword>
<evidence type="ECO:0000256" key="1">
    <source>
        <dbReference type="ARBA" id="ARBA00009986"/>
    </source>
</evidence>
<dbReference type="FunFam" id="3.40.605.10:FF:000007">
    <property type="entry name" value="NAD/NADP-dependent betaine aldehyde dehydrogenase"/>
    <property type="match status" value="1"/>
</dbReference>
<protein>
    <submittedName>
        <fullName evidence="6">Aldehyde dehydrogenase</fullName>
    </submittedName>
</protein>
<evidence type="ECO:0000313" key="6">
    <source>
        <dbReference type="EMBL" id="BBX00976.1"/>
    </source>
</evidence>
<dbReference type="PANTHER" id="PTHR42804:SF1">
    <property type="entry name" value="ALDEHYDE DEHYDROGENASE-RELATED"/>
    <property type="match status" value="1"/>
</dbReference>
<organism evidence="6 7">
    <name type="scientific">Mycolicibacterium moriokaense</name>
    <dbReference type="NCBI Taxonomy" id="39691"/>
    <lineage>
        <taxon>Bacteria</taxon>
        <taxon>Bacillati</taxon>
        <taxon>Actinomycetota</taxon>
        <taxon>Actinomycetes</taxon>
        <taxon>Mycobacteriales</taxon>
        <taxon>Mycobacteriaceae</taxon>
        <taxon>Mycolicibacterium</taxon>
    </lineage>
</organism>
<reference evidence="6 7" key="1">
    <citation type="journal article" date="2019" name="Emerg. Microbes Infect.">
        <title>Comprehensive subspecies identification of 175 nontuberculous mycobacteria species based on 7547 genomic profiles.</title>
        <authorList>
            <person name="Matsumoto Y."/>
            <person name="Kinjo T."/>
            <person name="Motooka D."/>
            <person name="Nabeya D."/>
            <person name="Jung N."/>
            <person name="Uechi K."/>
            <person name="Horii T."/>
            <person name="Iida T."/>
            <person name="Fujita J."/>
            <person name="Nakamura S."/>
        </authorList>
    </citation>
    <scope>NUCLEOTIDE SEQUENCE [LARGE SCALE GENOMIC DNA]</scope>
    <source>
        <strain evidence="6 7">JCM 6375</strain>
    </source>
</reference>